<name>A0A7W9WMJ2_CASDE</name>
<comment type="similarity">
    <text evidence="5">Belongs to the methyltransferase superfamily. UbiG/COQ3 family.</text>
</comment>
<dbReference type="Gene3D" id="3.40.50.150">
    <property type="entry name" value="Vaccinia Virus protein VP39"/>
    <property type="match status" value="1"/>
</dbReference>
<dbReference type="EMBL" id="JACHIB010000004">
    <property type="protein sequence ID" value="MBB6082851.1"/>
    <property type="molecule type" value="Genomic_DNA"/>
</dbReference>
<dbReference type="RefSeq" id="WP_151024929.1">
    <property type="nucleotide sequence ID" value="NZ_JACHIB010000004.1"/>
</dbReference>
<keyword evidence="6" id="KW-0830">Ubiquinone</keyword>
<comment type="catalytic activity">
    <reaction evidence="5">
        <text>a 3-(all-trans-polyprenyl)benzene-1,2-diol + S-adenosyl-L-methionine = a 2-methoxy-6-(all-trans-polyprenyl)phenol + S-adenosyl-L-homocysteine + H(+)</text>
        <dbReference type="Rhea" id="RHEA:31411"/>
        <dbReference type="Rhea" id="RHEA-COMP:9550"/>
        <dbReference type="Rhea" id="RHEA-COMP:9551"/>
        <dbReference type="ChEBI" id="CHEBI:15378"/>
        <dbReference type="ChEBI" id="CHEBI:57856"/>
        <dbReference type="ChEBI" id="CHEBI:59789"/>
        <dbReference type="ChEBI" id="CHEBI:62729"/>
        <dbReference type="ChEBI" id="CHEBI:62731"/>
        <dbReference type="EC" id="2.1.1.222"/>
    </reaction>
</comment>
<dbReference type="SUPFAM" id="SSF53335">
    <property type="entry name" value="S-adenosyl-L-methionine-dependent methyltransferases"/>
    <property type="match status" value="1"/>
</dbReference>
<feature type="binding site" evidence="5">
    <location>
        <position position="123"/>
    </location>
    <ligand>
        <name>S-adenosyl-L-methionine</name>
        <dbReference type="ChEBI" id="CHEBI:59789"/>
    </ligand>
</feature>
<dbReference type="Proteomes" id="UP000541136">
    <property type="component" value="Unassembled WGS sequence"/>
</dbReference>
<dbReference type="NCBIfam" id="TIGR01983">
    <property type="entry name" value="UbiG"/>
    <property type="match status" value="1"/>
</dbReference>
<feature type="binding site" evidence="5">
    <location>
        <position position="79"/>
    </location>
    <ligand>
        <name>S-adenosyl-L-methionine</name>
        <dbReference type="ChEBI" id="CHEBI:59789"/>
    </ligand>
</feature>
<keyword evidence="3 5" id="KW-0831">Ubiquinone biosynthesis</keyword>
<dbReference type="EC" id="2.1.1.222" evidence="5"/>
<evidence type="ECO:0000256" key="3">
    <source>
        <dbReference type="ARBA" id="ARBA00022688"/>
    </source>
</evidence>
<evidence type="ECO:0000256" key="1">
    <source>
        <dbReference type="ARBA" id="ARBA00022603"/>
    </source>
</evidence>
<comment type="caution">
    <text evidence="6">The sequence shown here is derived from an EMBL/GenBank/DDBJ whole genome shotgun (WGS) entry which is preliminary data.</text>
</comment>
<sequence length="235" mass="25309">MHAANADPAELDKFSALASSWWDPQGELKTLHDINPLRLDWIRAQAGALEGQRVLDVGCGGGLLAEALAAEGARVTGIDLAKQSLQIARLHGHESGIQVQYECASAEDYAQRQAGQFDLVTCMELLEHVPDPASVVGACARLVRPGGLVCFSTLNRNPKSFLLAIVAAEYVMRMLPRGTHSYEHFITPSELAAAARAAGLEVVALSGMGYQPLTRRYSLTPDTGVNYLMAARRPE</sequence>
<dbReference type="Pfam" id="PF13489">
    <property type="entry name" value="Methyltransf_23"/>
    <property type="match status" value="1"/>
</dbReference>
<proteinExistence type="inferred from homology"/>
<dbReference type="CDD" id="cd02440">
    <property type="entry name" value="AdoMet_MTases"/>
    <property type="match status" value="1"/>
</dbReference>
<comment type="pathway">
    <text evidence="5">Cofactor biosynthesis; ubiquinone biosynthesis.</text>
</comment>
<comment type="catalytic activity">
    <reaction evidence="5">
        <text>a 3-demethylubiquinol + S-adenosyl-L-methionine = a ubiquinol + S-adenosyl-L-homocysteine + H(+)</text>
        <dbReference type="Rhea" id="RHEA:44380"/>
        <dbReference type="Rhea" id="RHEA-COMP:9566"/>
        <dbReference type="Rhea" id="RHEA-COMP:10914"/>
        <dbReference type="ChEBI" id="CHEBI:15378"/>
        <dbReference type="ChEBI" id="CHEBI:17976"/>
        <dbReference type="ChEBI" id="CHEBI:57856"/>
        <dbReference type="ChEBI" id="CHEBI:59789"/>
        <dbReference type="ChEBI" id="CHEBI:84422"/>
        <dbReference type="EC" id="2.1.1.64"/>
    </reaction>
</comment>
<feature type="binding site" evidence="5">
    <location>
        <position position="58"/>
    </location>
    <ligand>
        <name>S-adenosyl-L-methionine</name>
        <dbReference type="ChEBI" id="CHEBI:59789"/>
    </ligand>
</feature>
<dbReference type="PANTHER" id="PTHR43464:SF19">
    <property type="entry name" value="UBIQUINONE BIOSYNTHESIS O-METHYLTRANSFERASE, MITOCHONDRIAL"/>
    <property type="match status" value="1"/>
</dbReference>
<protein>
    <recommendedName>
        <fullName evidence="5">Ubiquinone biosynthesis O-methyltransferase</fullName>
    </recommendedName>
    <alternativeName>
        <fullName evidence="5">2-polyprenyl-6-hydroxyphenol methylase</fullName>
        <ecNumber evidence="5">2.1.1.222</ecNumber>
    </alternativeName>
    <alternativeName>
        <fullName evidence="5">3-demethylubiquinone 3-O-methyltransferase</fullName>
        <ecNumber evidence="5">2.1.1.64</ecNumber>
    </alternativeName>
</protein>
<evidence type="ECO:0000256" key="4">
    <source>
        <dbReference type="ARBA" id="ARBA00022691"/>
    </source>
</evidence>
<evidence type="ECO:0000313" key="6">
    <source>
        <dbReference type="EMBL" id="MBB6082851.1"/>
    </source>
</evidence>
<accession>A0A7W9WMJ2</accession>
<dbReference type="UniPathway" id="UPA00232"/>
<gene>
    <name evidence="5" type="primary">ubiG</name>
    <name evidence="6" type="ORF">HNR28_000880</name>
</gene>
<dbReference type="GO" id="GO:0061542">
    <property type="term" value="F:3-demethylubiquinol 3-O-methyltransferase activity"/>
    <property type="evidence" value="ECO:0007669"/>
    <property type="project" value="UniProtKB-UniRule"/>
</dbReference>
<organism evidence="6 7">
    <name type="scientific">Castellaniella defragrans</name>
    <name type="common">Alcaligenes defragrans</name>
    <dbReference type="NCBI Taxonomy" id="75697"/>
    <lineage>
        <taxon>Bacteria</taxon>
        <taxon>Pseudomonadati</taxon>
        <taxon>Pseudomonadota</taxon>
        <taxon>Betaproteobacteria</taxon>
        <taxon>Burkholderiales</taxon>
        <taxon>Alcaligenaceae</taxon>
        <taxon>Castellaniella</taxon>
    </lineage>
</organism>
<dbReference type="FunFam" id="3.40.50.150:FF:000028">
    <property type="entry name" value="Ubiquinone biosynthesis O-methyltransferase"/>
    <property type="match status" value="1"/>
</dbReference>
<keyword evidence="1 5" id="KW-0489">Methyltransferase</keyword>
<evidence type="ECO:0000313" key="7">
    <source>
        <dbReference type="Proteomes" id="UP000541136"/>
    </source>
</evidence>
<evidence type="ECO:0000256" key="5">
    <source>
        <dbReference type="HAMAP-Rule" id="MF_00472"/>
    </source>
</evidence>
<dbReference type="InterPro" id="IPR029063">
    <property type="entry name" value="SAM-dependent_MTases_sf"/>
</dbReference>
<dbReference type="GO" id="GO:0010420">
    <property type="term" value="F:polyprenyldihydroxybenzoate methyltransferase activity"/>
    <property type="evidence" value="ECO:0007669"/>
    <property type="project" value="InterPro"/>
</dbReference>
<dbReference type="AlphaFoldDB" id="A0A7W9WMJ2"/>
<evidence type="ECO:0000256" key="2">
    <source>
        <dbReference type="ARBA" id="ARBA00022679"/>
    </source>
</evidence>
<reference evidence="6 7" key="1">
    <citation type="submission" date="2020-08" db="EMBL/GenBank/DDBJ databases">
        <title>Genomic Encyclopedia of Type Strains, Phase IV (KMG-IV): sequencing the most valuable type-strain genomes for metagenomic binning, comparative biology and taxonomic classification.</title>
        <authorList>
            <person name="Goeker M."/>
        </authorList>
    </citation>
    <scope>NUCLEOTIDE SEQUENCE [LARGE SCALE GENOMIC DNA]</scope>
    <source>
        <strain evidence="6 7">DSM 12141</strain>
    </source>
</reference>
<dbReference type="PANTHER" id="PTHR43464">
    <property type="entry name" value="METHYLTRANSFERASE"/>
    <property type="match status" value="1"/>
</dbReference>
<keyword evidence="4 5" id="KW-0949">S-adenosyl-L-methionine</keyword>
<feature type="binding site" evidence="5">
    <location>
        <position position="38"/>
    </location>
    <ligand>
        <name>S-adenosyl-L-methionine</name>
        <dbReference type="ChEBI" id="CHEBI:59789"/>
    </ligand>
</feature>
<dbReference type="GO" id="GO:0032259">
    <property type="term" value="P:methylation"/>
    <property type="evidence" value="ECO:0007669"/>
    <property type="project" value="UniProtKB-KW"/>
</dbReference>
<keyword evidence="2 5" id="KW-0808">Transferase</keyword>
<dbReference type="HAMAP" id="MF_00472">
    <property type="entry name" value="UbiG"/>
    <property type="match status" value="1"/>
</dbReference>
<comment type="function">
    <text evidence="5">O-methyltransferase that catalyzes the 2 O-methylation steps in the ubiquinone biosynthetic pathway.</text>
</comment>
<dbReference type="InterPro" id="IPR010233">
    <property type="entry name" value="UbiG_MeTrfase"/>
</dbReference>
<dbReference type="EC" id="2.1.1.64" evidence="5"/>
<dbReference type="GO" id="GO:0102208">
    <property type="term" value="F:2-polyprenyl-6-hydroxyphenol methylase activity"/>
    <property type="evidence" value="ECO:0007669"/>
    <property type="project" value="UniProtKB-EC"/>
</dbReference>